<feature type="compositionally biased region" description="Polar residues" evidence="1">
    <location>
        <begin position="1009"/>
        <end position="1029"/>
    </location>
</feature>
<dbReference type="InterPro" id="IPR037656">
    <property type="entry name" value="DUF5525"/>
</dbReference>
<dbReference type="Pfam" id="PF17663">
    <property type="entry name" value="DUF5525"/>
    <property type="match status" value="1"/>
</dbReference>
<feature type="compositionally biased region" description="Polar residues" evidence="1">
    <location>
        <begin position="656"/>
        <end position="665"/>
    </location>
</feature>
<evidence type="ECO:0000313" key="2">
    <source>
        <dbReference type="EMBL" id="KAI1889466.1"/>
    </source>
</evidence>
<feature type="region of interest" description="Disordered" evidence="1">
    <location>
        <begin position="842"/>
        <end position="864"/>
    </location>
</feature>
<feature type="region of interest" description="Disordered" evidence="1">
    <location>
        <begin position="474"/>
        <end position="534"/>
    </location>
</feature>
<name>A0A8T3CZ23_9TELE</name>
<reference evidence="2" key="1">
    <citation type="submission" date="2021-01" db="EMBL/GenBank/DDBJ databases">
        <authorList>
            <person name="Zahm M."/>
            <person name="Roques C."/>
            <person name="Cabau C."/>
            <person name="Klopp C."/>
            <person name="Donnadieu C."/>
            <person name="Jouanno E."/>
            <person name="Lampietro C."/>
            <person name="Louis A."/>
            <person name="Herpin A."/>
            <person name="Echchiki A."/>
            <person name="Berthelot C."/>
            <person name="Parey E."/>
            <person name="Roest-Crollius H."/>
            <person name="Braasch I."/>
            <person name="Postlethwait J."/>
            <person name="Bobe J."/>
            <person name="Montfort J."/>
            <person name="Bouchez O."/>
            <person name="Begum T."/>
            <person name="Mejri S."/>
            <person name="Adams A."/>
            <person name="Chen W.-J."/>
            <person name="Guiguen Y."/>
        </authorList>
    </citation>
    <scope>NUCLEOTIDE SEQUENCE</scope>
    <source>
        <tissue evidence="2">Blood</tissue>
    </source>
</reference>
<dbReference type="Gene3D" id="2.80.10.70">
    <property type="entry name" value="Spindlin/Ssty"/>
    <property type="match status" value="1"/>
</dbReference>
<evidence type="ECO:0000256" key="1">
    <source>
        <dbReference type="SAM" id="MobiDB-lite"/>
    </source>
</evidence>
<keyword evidence="3" id="KW-1185">Reference proteome</keyword>
<proteinExistence type="predicted"/>
<feature type="region of interest" description="Disordered" evidence="1">
    <location>
        <begin position="640"/>
        <end position="665"/>
    </location>
</feature>
<feature type="compositionally biased region" description="Polar residues" evidence="1">
    <location>
        <begin position="1069"/>
        <end position="1085"/>
    </location>
</feature>
<dbReference type="PANTHER" id="PTHR28422">
    <property type="entry name" value="SIMILAR TO HUMAN CHROMOSOME 15 OPEN READING FRAME 39"/>
    <property type="match status" value="1"/>
</dbReference>
<dbReference type="Proteomes" id="UP000829720">
    <property type="component" value="Unassembled WGS sequence"/>
</dbReference>
<comment type="caution">
    <text evidence="2">The sequence shown here is derived from an EMBL/GenBank/DDBJ whole genome shotgun (WGS) entry which is preliminary data.</text>
</comment>
<dbReference type="OrthoDB" id="9908305at2759"/>
<feature type="region of interest" description="Disordered" evidence="1">
    <location>
        <begin position="677"/>
        <end position="742"/>
    </location>
</feature>
<gene>
    <name evidence="2" type="ORF">AGOR_G00163160</name>
</gene>
<feature type="region of interest" description="Disordered" evidence="1">
    <location>
        <begin position="999"/>
        <end position="1127"/>
    </location>
</feature>
<feature type="compositionally biased region" description="Polar residues" evidence="1">
    <location>
        <begin position="312"/>
        <end position="323"/>
    </location>
</feature>
<feature type="region of interest" description="Disordered" evidence="1">
    <location>
        <begin position="302"/>
        <end position="323"/>
    </location>
</feature>
<feature type="compositionally biased region" description="Basic and acidic residues" evidence="1">
    <location>
        <begin position="1114"/>
        <end position="1123"/>
    </location>
</feature>
<dbReference type="PANTHER" id="PTHR28422:SF1">
    <property type="entry name" value="SIMILAR TO HUMAN CHROMOSOME 15 OPEN READING FRAME 39"/>
    <property type="match status" value="1"/>
</dbReference>
<organism evidence="2 3">
    <name type="scientific">Albula goreensis</name>
    <dbReference type="NCBI Taxonomy" id="1534307"/>
    <lineage>
        <taxon>Eukaryota</taxon>
        <taxon>Metazoa</taxon>
        <taxon>Chordata</taxon>
        <taxon>Craniata</taxon>
        <taxon>Vertebrata</taxon>
        <taxon>Euteleostomi</taxon>
        <taxon>Actinopterygii</taxon>
        <taxon>Neopterygii</taxon>
        <taxon>Teleostei</taxon>
        <taxon>Albuliformes</taxon>
        <taxon>Albulidae</taxon>
        <taxon>Albula</taxon>
    </lineage>
</organism>
<protein>
    <submittedName>
        <fullName evidence="2">Uncharacterized protein</fullName>
    </submittedName>
</protein>
<sequence>MKRFPWIGLDHSEKQEVMKSSGWSRSLDPGAVLPASLPDFSQRGSLSYGGALFSFYLPMQEEIQNHKQHSRIWNPVVPSTIGKSAWTNRIVSESAKTAISTGGREPRPSGEGLANQKWWDREDGQETQGVTLAKAARKERAPPGLAVPKPVYAHAPLCFGCLCTPGPTYSMERGSQMLQYGPRTLPVQPGSHAPLKEISLEGCYVPRLPPASLLPAITDPDCSSPSFRSPSHKQCHNKCWRIPSKMCQDVSLQGTLEGTHWAALPHPRLPRMHQGWSPEPKHVTMPHLPIFCYPQEAVETDSAVADKEKHNSQNPLGQQPVDLTSFSSNAISSTEGHPFHTNFDHLSYRSHGVNLSVGQKRSFSEGPGAPGSSLGPAWSLDHPAWRMHMLSSPRMLCEPSKTRRAFTPVQPRARYQTLRCMPIQNPAFKTPSDHACGVRLPSPKRVAPNFTLDHRPSVRYVDHLYHPHKQTIATTNHEVDGSHKPIAVESPSSRKLTDSINLDEVADQQQGKRESSQSLAGDRPRPSPFPLKPVANNVFSSDLYEGYFQMTGVLPPRNAGGVGGTGTDLFSRERCIEWDSNSEESGCQAGCSQPPQNRDTVAAPERLATVREVVALPQVSDREMKLEEFEKKTKVWRRRSREMGMKMVEGGGDNETGCSPHSSNSVLDLSVRKSRSGFEGPLCNPGTSPSSHASWRPETRAGTPDSNGQGLDNNRVPKSINPPSTVTPTPKPGPLPLTWPETPCSALSSESIVLGGAHIQSPVQRASPGSGESSLVERSPTPDLPRQARHQLLELHLGLCKLVCCAAEHAPEQQLRDWLAESFPLAGKSCESMQDESVPITEKQHASAPLKRKEHEPGSTTGEPCGAGAREAWLRYGGVASVLAQVTYLLAQHLAARDWPFPHVLRAGAVFVPVLLVKDTLFPWVPGPLLDRVLQEHRAELRPATLSEERLLARLHMGACHSKLRKLLSLKHLPHLYPDLLHLLFCTYASRRLGVELNTPTKRKRAEPSGSTEGPDSGAHSQSSTQTPDLQRGSKDSKTQTPAVSLRRTGSGKGGKRRGTLEPGEGQPQGDSSGSGNNLENQEGMVSSVEGGERKCVSLDESGDQLEKEEEEEGLMRGNREGMTETESLIGLGASWKLLSETSEADMLIPEAPLNPGQPSNAQPAPRSPHDMILKLRKFLVNNPPPRGANSERQGEAGDAQGNTSRIPQRTRRRFGVEGFPMPLQLPPGGRPEKLSLGMRLRSSVLQARHSACLQGYRKHLQERSLRSVTRATRLAPRDVPDRYPQLVGKTICHLYEEKDKSEVWYRGVVLRVHKENPDPLKTVFEVRYDREPEWQYYLELLVDFERGWLKVEED</sequence>
<accession>A0A8T3CZ23</accession>
<feature type="compositionally biased region" description="Polar residues" evidence="1">
    <location>
        <begin position="490"/>
        <end position="500"/>
    </location>
</feature>
<dbReference type="InterPro" id="IPR042567">
    <property type="entry name" value="SPIN/Ssty_sf"/>
</dbReference>
<evidence type="ECO:0000313" key="3">
    <source>
        <dbReference type="Proteomes" id="UP000829720"/>
    </source>
</evidence>
<feature type="region of interest" description="Disordered" evidence="1">
    <location>
        <begin position="1181"/>
        <end position="1212"/>
    </location>
</feature>
<dbReference type="EMBL" id="JAERUA010000015">
    <property type="protein sequence ID" value="KAI1889466.1"/>
    <property type="molecule type" value="Genomic_DNA"/>
</dbReference>
<feature type="compositionally biased region" description="Acidic residues" evidence="1">
    <location>
        <begin position="1101"/>
        <end position="1113"/>
    </location>
</feature>
<feature type="region of interest" description="Disordered" evidence="1">
    <location>
        <begin position="761"/>
        <end position="783"/>
    </location>
</feature>